<accession>A0A134A000</accession>
<dbReference type="InterPro" id="IPR004776">
    <property type="entry name" value="Mem_transp_PIN-like"/>
</dbReference>
<evidence type="ECO:0000256" key="7">
    <source>
        <dbReference type="SAM" id="Phobius"/>
    </source>
</evidence>
<keyword evidence="4 7" id="KW-0812">Transmembrane</keyword>
<feature type="transmembrane region" description="Helical" evidence="7">
    <location>
        <begin position="234"/>
        <end position="253"/>
    </location>
</feature>
<feature type="transmembrane region" description="Helical" evidence="7">
    <location>
        <begin position="36"/>
        <end position="58"/>
    </location>
</feature>
<dbReference type="Pfam" id="PF03547">
    <property type="entry name" value="Mem_trans"/>
    <property type="match status" value="2"/>
</dbReference>
<proteinExistence type="predicted"/>
<reference evidence="9" key="1">
    <citation type="submission" date="2016-01" db="EMBL/GenBank/DDBJ databases">
        <authorList>
            <person name="Oliw E.H."/>
        </authorList>
    </citation>
    <scope>NUCLEOTIDE SEQUENCE [LARGE SCALE GENOMIC DNA]</scope>
    <source>
        <strain evidence="9">KA00185</strain>
    </source>
</reference>
<feature type="transmembrane region" description="Helical" evidence="7">
    <location>
        <begin position="265"/>
        <end position="284"/>
    </location>
</feature>
<dbReference type="GO" id="GO:0055085">
    <property type="term" value="P:transmembrane transport"/>
    <property type="evidence" value="ECO:0007669"/>
    <property type="project" value="InterPro"/>
</dbReference>
<evidence type="ECO:0000256" key="4">
    <source>
        <dbReference type="ARBA" id="ARBA00022692"/>
    </source>
</evidence>
<organism evidence="9 10">
    <name type="scientific">Leptotrichia wadei</name>
    <dbReference type="NCBI Taxonomy" id="157687"/>
    <lineage>
        <taxon>Bacteria</taxon>
        <taxon>Fusobacteriati</taxon>
        <taxon>Fusobacteriota</taxon>
        <taxon>Fusobacteriia</taxon>
        <taxon>Fusobacteriales</taxon>
        <taxon>Leptotrichiaceae</taxon>
        <taxon>Leptotrichia</taxon>
    </lineage>
</organism>
<feature type="transmembrane region" description="Helical" evidence="7">
    <location>
        <begin position="170"/>
        <end position="189"/>
    </location>
</feature>
<evidence type="ECO:0000256" key="5">
    <source>
        <dbReference type="ARBA" id="ARBA00022989"/>
    </source>
</evidence>
<keyword evidence="10" id="KW-1185">Reference proteome</keyword>
<evidence type="ECO:0000256" key="1">
    <source>
        <dbReference type="ARBA" id="ARBA00004141"/>
    </source>
</evidence>
<evidence type="ECO:0000313" key="11">
    <source>
        <dbReference type="Proteomes" id="UP000321501"/>
    </source>
</evidence>
<dbReference type="PANTHER" id="PTHR36838:SF1">
    <property type="entry name" value="SLR1864 PROTEIN"/>
    <property type="match status" value="1"/>
</dbReference>
<dbReference type="GO" id="GO:0016020">
    <property type="term" value="C:membrane"/>
    <property type="evidence" value="ECO:0007669"/>
    <property type="project" value="UniProtKB-SubCell"/>
</dbReference>
<dbReference type="AlphaFoldDB" id="A0A134A000"/>
<feature type="transmembrane region" description="Helical" evidence="7">
    <location>
        <begin position="6"/>
        <end position="24"/>
    </location>
</feature>
<dbReference type="OrthoDB" id="9798064at2"/>
<keyword evidence="2" id="KW-0813">Transport</keyword>
<gene>
    <name evidence="9" type="ORF">HMPREF3180_01868</name>
    <name evidence="8" type="ORF">JMUB3934_1816</name>
</gene>
<dbReference type="Proteomes" id="UP000070483">
    <property type="component" value="Unassembled WGS sequence"/>
</dbReference>
<dbReference type="EMBL" id="LSDD01000146">
    <property type="protein sequence ID" value="KXB60999.1"/>
    <property type="molecule type" value="Genomic_DNA"/>
</dbReference>
<dbReference type="EMBL" id="AP019835">
    <property type="protein sequence ID" value="BBM50510.1"/>
    <property type="molecule type" value="Genomic_DNA"/>
</dbReference>
<keyword evidence="3" id="KW-1003">Cell membrane</keyword>
<keyword evidence="5 7" id="KW-1133">Transmembrane helix</keyword>
<name>A0A134A000_9FUSO</name>
<dbReference type="Proteomes" id="UP000321501">
    <property type="component" value="Chromosome"/>
</dbReference>
<protein>
    <submittedName>
        <fullName evidence="9">Auxin efflux carrier</fullName>
    </submittedName>
</protein>
<feature type="transmembrane region" description="Helical" evidence="7">
    <location>
        <begin position="296"/>
        <end position="319"/>
    </location>
</feature>
<feature type="transmembrane region" description="Helical" evidence="7">
    <location>
        <begin position="100"/>
        <end position="123"/>
    </location>
</feature>
<sequence>MIFLKSLGSIFPIIVMIAIGYILKKRHWFHHTFSENVSKLITNVALPCSIFYSVLKYLNMDALKEVSNRLIFTFASVIIGYVAAFVVIKIVKMRNGRRGVFYNAVVNANTIFIGLPLNMALFGEAASKYYLMYYITNTVSIWTLGYMLLANDPMEGGSGDGKGGFNLKKLLSPPLIAFVIAFVVLLSGIKIMTPIVETTKYLGSIVTPLALLYIGIVLADAGLHSIRFDLDTNLALLGRFVFSSIVMIVLLKIAEHYVHLNDLEIKTFVIQSAAPVFAALPILVNETDGDIGYSTNVVTTSTILFILVVPILMSILNVIHI</sequence>
<evidence type="ECO:0000256" key="3">
    <source>
        <dbReference type="ARBA" id="ARBA00022475"/>
    </source>
</evidence>
<reference evidence="10" key="2">
    <citation type="submission" date="2016-01" db="EMBL/GenBank/DDBJ databases">
        <authorList>
            <person name="Mitreva M."/>
            <person name="Pepin K.H."/>
            <person name="Mihindukulasuriya K.A."/>
            <person name="Fulton R."/>
            <person name="Fronick C."/>
            <person name="O'Laughlin M."/>
            <person name="Miner T."/>
            <person name="Herter B."/>
            <person name="Rosa B.A."/>
            <person name="Cordes M."/>
            <person name="Tomlinson C."/>
            <person name="Wollam A."/>
            <person name="Palsikar V.B."/>
            <person name="Mardis E.R."/>
            <person name="Wilson R.K."/>
        </authorList>
    </citation>
    <scope>NUCLEOTIDE SEQUENCE [LARGE SCALE GENOMIC DNA]</scope>
    <source>
        <strain evidence="10">KA00185</strain>
    </source>
</reference>
<evidence type="ECO:0000313" key="8">
    <source>
        <dbReference type="EMBL" id="BBM50510.1"/>
    </source>
</evidence>
<dbReference type="PANTHER" id="PTHR36838">
    <property type="entry name" value="AUXIN EFFLUX CARRIER FAMILY PROTEIN"/>
    <property type="match status" value="1"/>
</dbReference>
<evidence type="ECO:0000313" key="9">
    <source>
        <dbReference type="EMBL" id="KXB60999.1"/>
    </source>
</evidence>
<evidence type="ECO:0000313" key="10">
    <source>
        <dbReference type="Proteomes" id="UP000070483"/>
    </source>
</evidence>
<dbReference type="STRING" id="157687.HMPREF3180_01868"/>
<evidence type="ECO:0000256" key="2">
    <source>
        <dbReference type="ARBA" id="ARBA00022448"/>
    </source>
</evidence>
<feature type="transmembrane region" description="Helical" evidence="7">
    <location>
        <begin position="70"/>
        <end position="88"/>
    </location>
</feature>
<dbReference type="PATRIC" id="fig|157687.3.peg.1865"/>
<feature type="transmembrane region" description="Helical" evidence="7">
    <location>
        <begin position="201"/>
        <end position="222"/>
    </location>
</feature>
<dbReference type="RefSeq" id="WP_021746701.1">
    <property type="nucleotide sequence ID" value="NZ_AP019835.1"/>
</dbReference>
<evidence type="ECO:0000256" key="6">
    <source>
        <dbReference type="ARBA" id="ARBA00023136"/>
    </source>
</evidence>
<reference evidence="8 11" key="3">
    <citation type="submission" date="2019-07" db="EMBL/GenBank/DDBJ databases">
        <title>Complete Genome Sequence of Leptotrichia wadei Strain JMUB3934.</title>
        <authorList>
            <person name="Watanabe S."/>
            <person name="Cui L."/>
        </authorList>
    </citation>
    <scope>NUCLEOTIDE SEQUENCE [LARGE SCALE GENOMIC DNA]</scope>
    <source>
        <strain evidence="8 11">JMUB3934</strain>
    </source>
</reference>
<comment type="subcellular location">
    <subcellularLocation>
        <location evidence="1">Membrane</location>
        <topology evidence="1">Multi-pass membrane protein</topology>
    </subcellularLocation>
</comment>
<keyword evidence="6 7" id="KW-0472">Membrane</keyword>
<feature type="transmembrane region" description="Helical" evidence="7">
    <location>
        <begin position="129"/>
        <end position="149"/>
    </location>
</feature>